<dbReference type="SUPFAM" id="SSF89550">
    <property type="entry name" value="PHP domain-like"/>
    <property type="match status" value="1"/>
</dbReference>
<dbReference type="Proteomes" id="UP000177701">
    <property type="component" value="Unassembled WGS sequence"/>
</dbReference>
<dbReference type="Gene3D" id="1.10.150.650">
    <property type="match status" value="1"/>
</dbReference>
<dbReference type="EMBL" id="MEYH01000054">
    <property type="protein sequence ID" value="OGD15500.1"/>
    <property type="molecule type" value="Genomic_DNA"/>
</dbReference>
<sequence length="440" mass="50091">MKDEIIQKINSSNKKSRLYGLEKIYKLIEIEKEQLKKTEEVNNHVHTIYSFSPYSPSMAAYLAWKAGLQAVGVMDHDSVSGCKELIEACKIMGIASTVGFELRVNFSGTIVEGRTLNNPDSKNIGYIAIHGIPDSKLPEAKKFLNPIQIARNKRNKTILAKLNNLIKSYGMGEIDFNKEVYKISQAEEGGSITERHILFAFAGKIIQKTGKGEKLISFLKDNLDLVFSEKIKKFLLDESNPFYLYDLLGILKSSFLDKIFIQPDYEECISVYEAVKFSNSINAISAYAYLGDVTDSPTGDKRAEKFEDDFLEELIPELKKIGFKAITYMPPRNTLSQLLRLQELCKKYELMEISGVDINSSRQSFNYPIILRPEFAHLIEATWALIAHEKLANYDEKYALFNNKNPLKGKSLKERIAAYSEIGRKIDSRHPELAYQKINF</sequence>
<dbReference type="STRING" id="1797291.A2V47_01820"/>
<name>A0A1F5AAC8_9BACT</name>
<reference evidence="2 3" key="1">
    <citation type="journal article" date="2016" name="Nat. Commun.">
        <title>Thousands of microbial genomes shed light on interconnected biogeochemical processes in an aquifer system.</title>
        <authorList>
            <person name="Anantharaman K."/>
            <person name="Brown C.T."/>
            <person name="Hug L.A."/>
            <person name="Sharon I."/>
            <person name="Castelle C.J."/>
            <person name="Probst A.J."/>
            <person name="Thomas B.C."/>
            <person name="Singh A."/>
            <person name="Wilkins M.J."/>
            <person name="Karaoz U."/>
            <person name="Brodie E.L."/>
            <person name="Williams K.H."/>
            <person name="Hubbard S.S."/>
            <person name="Banfield J.F."/>
        </authorList>
    </citation>
    <scope>NUCLEOTIDE SEQUENCE [LARGE SCALE GENOMIC DNA]</scope>
</reference>
<dbReference type="Pfam" id="PF02811">
    <property type="entry name" value="PHP"/>
    <property type="match status" value="1"/>
</dbReference>
<dbReference type="AlphaFoldDB" id="A0A1F5AAC8"/>
<accession>A0A1F5AAC8</accession>
<dbReference type="PANTHER" id="PTHR42924">
    <property type="entry name" value="EXONUCLEASE"/>
    <property type="match status" value="1"/>
</dbReference>
<comment type="caution">
    <text evidence="2">The sequence shown here is derived from an EMBL/GenBank/DDBJ whole genome shotgun (WGS) entry which is preliminary data.</text>
</comment>
<dbReference type="InterPro" id="IPR004013">
    <property type="entry name" value="PHP_dom"/>
</dbReference>
<feature type="domain" description="PHP" evidence="1">
    <location>
        <begin position="44"/>
        <end position="175"/>
    </location>
</feature>
<organism evidence="2 3">
    <name type="scientific">Candidatus Sediminicultor quintus</name>
    <dbReference type="NCBI Taxonomy" id="1797291"/>
    <lineage>
        <taxon>Bacteria</taxon>
        <taxon>Pseudomonadati</taxon>
        <taxon>Atribacterota</taxon>
        <taxon>Candidatus Phoenicimicrobiia</taxon>
        <taxon>Candidatus Pheonicimicrobiales</taxon>
        <taxon>Candidatus Phoenicimicrobiaceae</taxon>
        <taxon>Candidatus Sediminicultor</taxon>
    </lineage>
</organism>
<dbReference type="InterPro" id="IPR016195">
    <property type="entry name" value="Pol/histidinol_Pase-like"/>
</dbReference>
<dbReference type="GO" id="GO:0035312">
    <property type="term" value="F:5'-3' DNA exonuclease activity"/>
    <property type="evidence" value="ECO:0007669"/>
    <property type="project" value="TreeGrafter"/>
</dbReference>
<evidence type="ECO:0000259" key="1">
    <source>
        <dbReference type="Pfam" id="PF02811"/>
    </source>
</evidence>
<proteinExistence type="predicted"/>
<evidence type="ECO:0000313" key="3">
    <source>
        <dbReference type="Proteomes" id="UP000177701"/>
    </source>
</evidence>
<dbReference type="GO" id="GO:0004534">
    <property type="term" value="F:5'-3' RNA exonuclease activity"/>
    <property type="evidence" value="ECO:0007669"/>
    <property type="project" value="TreeGrafter"/>
</dbReference>
<gene>
    <name evidence="2" type="ORF">A2V47_01820</name>
</gene>
<evidence type="ECO:0000313" key="2">
    <source>
        <dbReference type="EMBL" id="OGD15500.1"/>
    </source>
</evidence>
<dbReference type="PANTHER" id="PTHR42924:SF3">
    <property type="entry name" value="POLYMERASE_HISTIDINOL PHOSPHATASE N-TERMINAL DOMAIN-CONTAINING PROTEIN"/>
    <property type="match status" value="1"/>
</dbReference>
<dbReference type="Gene3D" id="3.20.20.140">
    <property type="entry name" value="Metal-dependent hydrolases"/>
    <property type="match status" value="1"/>
</dbReference>
<protein>
    <submittedName>
        <fullName evidence="2">Histidinol-phosphatase</fullName>
    </submittedName>
</protein>
<dbReference type="InterPro" id="IPR052018">
    <property type="entry name" value="PHP_domain"/>
</dbReference>